<evidence type="ECO:0000313" key="11">
    <source>
        <dbReference type="Proteomes" id="UP000285146"/>
    </source>
</evidence>
<dbReference type="OrthoDB" id="3222at2759"/>
<feature type="transmembrane region" description="Helical" evidence="9">
    <location>
        <begin position="554"/>
        <end position="578"/>
    </location>
</feature>
<keyword evidence="6 9" id="KW-1133">Transmembrane helix</keyword>
<dbReference type="InParanoid" id="A0A423XGR9"/>
<organism evidence="10 11">
    <name type="scientific">Cytospora leucostoma</name>
    <dbReference type="NCBI Taxonomy" id="1230097"/>
    <lineage>
        <taxon>Eukaryota</taxon>
        <taxon>Fungi</taxon>
        <taxon>Dikarya</taxon>
        <taxon>Ascomycota</taxon>
        <taxon>Pezizomycotina</taxon>
        <taxon>Sordariomycetes</taxon>
        <taxon>Sordariomycetidae</taxon>
        <taxon>Diaporthales</taxon>
        <taxon>Cytosporaceae</taxon>
        <taxon>Cytospora</taxon>
    </lineage>
</organism>
<protein>
    <recommendedName>
        <fullName evidence="12">Aquaporin</fullName>
    </recommendedName>
</protein>
<proteinExistence type="inferred from homology"/>
<evidence type="ECO:0008006" key="12">
    <source>
        <dbReference type="Google" id="ProtNLM"/>
    </source>
</evidence>
<comment type="subcellular location">
    <subcellularLocation>
        <location evidence="1">Membrane</location>
        <topology evidence="1">Multi-pass membrane protein</topology>
    </subcellularLocation>
</comment>
<accession>A0A423XGR9</accession>
<dbReference type="PANTHER" id="PTHR43829:SF24">
    <property type="entry name" value="MIP AQUAPORIN (EUROFUNG)"/>
    <property type="match status" value="1"/>
</dbReference>
<feature type="transmembrane region" description="Helical" evidence="9">
    <location>
        <begin position="522"/>
        <end position="542"/>
    </location>
</feature>
<feature type="transmembrane region" description="Helical" evidence="9">
    <location>
        <begin position="468"/>
        <end position="488"/>
    </location>
</feature>
<feature type="compositionally biased region" description="Polar residues" evidence="8">
    <location>
        <begin position="45"/>
        <end position="54"/>
    </location>
</feature>
<dbReference type="SUPFAM" id="SSF81338">
    <property type="entry name" value="Aquaporin-like"/>
    <property type="match status" value="1"/>
</dbReference>
<evidence type="ECO:0000256" key="6">
    <source>
        <dbReference type="ARBA" id="ARBA00022989"/>
    </source>
</evidence>
<dbReference type="Pfam" id="PF00230">
    <property type="entry name" value="MIP"/>
    <property type="match status" value="1"/>
</dbReference>
<name>A0A423XGR9_9PEZI</name>
<dbReference type="Proteomes" id="UP000285146">
    <property type="component" value="Unassembled WGS sequence"/>
</dbReference>
<dbReference type="PANTHER" id="PTHR43829">
    <property type="entry name" value="AQUAPORIN OR AQUAGLYCEROPORIN RELATED"/>
    <property type="match status" value="1"/>
</dbReference>
<reference evidence="10 11" key="1">
    <citation type="submission" date="2015-09" db="EMBL/GenBank/DDBJ databases">
        <title>Host preference determinants of Valsa canker pathogens revealed by comparative genomics.</title>
        <authorList>
            <person name="Yin Z."/>
            <person name="Huang L."/>
        </authorList>
    </citation>
    <scope>NUCLEOTIDE SEQUENCE [LARGE SCALE GENOMIC DNA]</scope>
    <source>
        <strain evidence="10 11">SXYLt</strain>
    </source>
</reference>
<feature type="transmembrane region" description="Helical" evidence="9">
    <location>
        <begin position="605"/>
        <end position="633"/>
    </location>
</feature>
<evidence type="ECO:0000256" key="5">
    <source>
        <dbReference type="ARBA" id="ARBA00022737"/>
    </source>
</evidence>
<evidence type="ECO:0000256" key="2">
    <source>
        <dbReference type="ARBA" id="ARBA00006175"/>
    </source>
</evidence>
<feature type="region of interest" description="Disordered" evidence="8">
    <location>
        <begin position="300"/>
        <end position="343"/>
    </location>
</feature>
<dbReference type="InterPro" id="IPR050363">
    <property type="entry name" value="MIP/Aquaporin"/>
</dbReference>
<feature type="region of interest" description="Disordered" evidence="8">
    <location>
        <begin position="1"/>
        <end position="144"/>
    </location>
</feature>
<dbReference type="CDD" id="cd00333">
    <property type="entry name" value="MIP"/>
    <property type="match status" value="1"/>
</dbReference>
<gene>
    <name evidence="10" type="ORF">VPNG_02409</name>
</gene>
<evidence type="ECO:0000256" key="7">
    <source>
        <dbReference type="ARBA" id="ARBA00023136"/>
    </source>
</evidence>
<evidence type="ECO:0000256" key="1">
    <source>
        <dbReference type="ARBA" id="ARBA00004141"/>
    </source>
</evidence>
<feature type="compositionally biased region" description="Basic and acidic residues" evidence="8">
    <location>
        <begin position="1"/>
        <end position="16"/>
    </location>
</feature>
<dbReference type="AlphaFoldDB" id="A0A423XGR9"/>
<evidence type="ECO:0000313" key="10">
    <source>
        <dbReference type="EMBL" id="ROW15483.1"/>
    </source>
</evidence>
<evidence type="ECO:0000256" key="3">
    <source>
        <dbReference type="ARBA" id="ARBA00022448"/>
    </source>
</evidence>
<dbReference type="PRINTS" id="PR00783">
    <property type="entry name" value="MINTRINSICP"/>
</dbReference>
<evidence type="ECO:0000256" key="8">
    <source>
        <dbReference type="SAM" id="MobiDB-lite"/>
    </source>
</evidence>
<feature type="compositionally biased region" description="Polar residues" evidence="8">
    <location>
        <begin position="72"/>
        <end position="89"/>
    </location>
</feature>
<dbReference type="InterPro" id="IPR023271">
    <property type="entry name" value="Aquaporin-like"/>
</dbReference>
<keyword evidence="4 9" id="KW-0812">Transmembrane</keyword>
<dbReference type="GO" id="GO:0015254">
    <property type="term" value="F:glycerol channel activity"/>
    <property type="evidence" value="ECO:0007669"/>
    <property type="project" value="TreeGrafter"/>
</dbReference>
<dbReference type="GO" id="GO:0005886">
    <property type="term" value="C:plasma membrane"/>
    <property type="evidence" value="ECO:0007669"/>
    <property type="project" value="TreeGrafter"/>
</dbReference>
<comment type="similarity">
    <text evidence="2">Belongs to the MIP/aquaporin (TC 1.A.8) family.</text>
</comment>
<feature type="transmembrane region" description="Helical" evidence="9">
    <location>
        <begin position="426"/>
        <end position="447"/>
    </location>
</feature>
<keyword evidence="3" id="KW-0813">Transport</keyword>
<keyword evidence="7 9" id="KW-0472">Membrane</keyword>
<dbReference type="Gene3D" id="1.20.1080.10">
    <property type="entry name" value="Glycerol uptake facilitator protein"/>
    <property type="match status" value="1"/>
</dbReference>
<evidence type="ECO:0000256" key="9">
    <source>
        <dbReference type="SAM" id="Phobius"/>
    </source>
</evidence>
<dbReference type="STRING" id="1230097.A0A423XGR9"/>
<dbReference type="InterPro" id="IPR000425">
    <property type="entry name" value="MIP"/>
</dbReference>
<dbReference type="GO" id="GO:0015250">
    <property type="term" value="F:water channel activity"/>
    <property type="evidence" value="ECO:0007669"/>
    <property type="project" value="TreeGrafter"/>
</dbReference>
<keyword evidence="5" id="KW-0677">Repeat</keyword>
<dbReference type="NCBIfam" id="TIGR00861">
    <property type="entry name" value="MIP"/>
    <property type="match status" value="1"/>
</dbReference>
<comment type="caution">
    <text evidence="10">The sequence shown here is derived from an EMBL/GenBank/DDBJ whole genome shotgun (WGS) entry which is preliminary data.</text>
</comment>
<keyword evidence="11" id="KW-1185">Reference proteome</keyword>
<dbReference type="FunFam" id="1.20.1080.10:FF:000022">
    <property type="entry name" value="MIP aquaporin"/>
    <property type="match status" value="1"/>
</dbReference>
<dbReference type="FunCoup" id="A0A423XGR9">
    <property type="interactions" value="20"/>
</dbReference>
<dbReference type="EMBL" id="LKEB01000009">
    <property type="protein sequence ID" value="ROW15483.1"/>
    <property type="molecule type" value="Genomic_DNA"/>
</dbReference>
<sequence>MADEQHPEVEKMDTIPESRPVSPVQPEPSHPPQRRTGLGLPAGLQKTSTLPTVNDESEDIAGPSNRTRRGVSVSNSLHPVESNLSLHNVESSRSRGRAASTSSSRMRRSSTLDRQPSLLGGGLRKRTTWNLNGPNALGGPARRPSVLRTSAASGVDVDGDAASQAGGFTLAGPVNPIDTIVANQPYVDPGYSDLNPAYEQAPNVRPVWGLAKPLPRVVRPGMIPTKSEIRTQAPEQQQAEQQAAENFDLEAGRVPATVNPRKISDALQAAQQDREFRLLRTYTGQQNIGGIAGRKVSVSSAQGLSPAEDASQRARRQSVTPSGLPPVAEAKTPDGNALPDGMEYFPDLEDKLDTEWISEEEHLTPYDPELDEIHNLHTHWSVVRLQFREPLAELLAGVCQLTIGFCTDLAVSCSKSTAGNSASVDWAWGLASMVGIYIAGGISGAHLNPAMSIMLWFYRGFPLRKVPIYAFANTLAGFIAALVSFGLFRSSIIESTGTTLWGNTDTASAFITFPRNSWIDPATAFFTEFTGTAILAVCVMALGDDSNAPPGAGMNAFVLGLVITVLSMAFGWTTGIAMNPARDFGPRLALLALGYGRKATFPNAYWFWGAWCGPILGALFGAFLYDAAIFVGGESPVNYPRRRVKRAMRKKKAKWNKRLKSFGKKIHIGRRKYASDEWKFNIEEASNR</sequence>
<evidence type="ECO:0000256" key="4">
    <source>
        <dbReference type="ARBA" id="ARBA00022692"/>
    </source>
</evidence>